<evidence type="ECO:0000259" key="3">
    <source>
        <dbReference type="PROSITE" id="PS51085"/>
    </source>
</evidence>
<dbReference type="InterPro" id="IPR036010">
    <property type="entry name" value="2Fe-2S_ferredoxin-like_sf"/>
</dbReference>
<dbReference type="Proteomes" id="UP000215509">
    <property type="component" value="Unassembled WGS sequence"/>
</dbReference>
<feature type="domain" description="2Fe-2S ferredoxin-type" evidence="3">
    <location>
        <begin position="1"/>
        <end position="94"/>
    </location>
</feature>
<name>A0A229UMH2_9BACL</name>
<dbReference type="PANTHER" id="PTHR43644">
    <property type="entry name" value="NA(+)-TRANSLOCATING NADH-QUINONE REDUCTASE SUBUNIT"/>
    <property type="match status" value="1"/>
</dbReference>
<sequence>MPTIVVGDKELNGEEGKKLVLVLEDHGIDIMHMCGGHAQCGTCRVEVLGGSVEPMSPLELRTLQTKGVATDGHIRLSCQLRVKEDIAVQPLLTVHEMGVGPGPRPRD</sequence>
<comment type="caution">
    <text evidence="4">The sequence shown here is derived from an EMBL/GenBank/DDBJ whole genome shotgun (WGS) entry which is preliminary data.</text>
</comment>
<gene>
    <name evidence="4" type="ORF">CF651_20290</name>
</gene>
<dbReference type="PANTHER" id="PTHR43644:SF1">
    <property type="entry name" value="NAD(P)H-FLAVIN REDUCTASE"/>
    <property type="match status" value="1"/>
</dbReference>
<dbReference type="CDD" id="cd00207">
    <property type="entry name" value="fer2"/>
    <property type="match status" value="1"/>
</dbReference>
<evidence type="ECO:0000313" key="5">
    <source>
        <dbReference type="Proteomes" id="UP000215509"/>
    </source>
</evidence>
<accession>A0A229UMH2</accession>
<dbReference type="Pfam" id="PF00111">
    <property type="entry name" value="Fer2"/>
    <property type="match status" value="1"/>
</dbReference>
<dbReference type="AlphaFoldDB" id="A0A229UMH2"/>
<dbReference type="PROSITE" id="PS51085">
    <property type="entry name" value="2FE2S_FER_2"/>
    <property type="match status" value="1"/>
</dbReference>
<dbReference type="SUPFAM" id="SSF54292">
    <property type="entry name" value="2Fe-2S ferredoxin-like"/>
    <property type="match status" value="1"/>
</dbReference>
<evidence type="ECO:0000256" key="2">
    <source>
        <dbReference type="ARBA" id="ARBA00022827"/>
    </source>
</evidence>
<dbReference type="Gene3D" id="3.10.20.30">
    <property type="match status" value="1"/>
</dbReference>
<dbReference type="EMBL" id="NMQW01000030">
    <property type="protein sequence ID" value="OXM84495.1"/>
    <property type="molecule type" value="Genomic_DNA"/>
</dbReference>
<keyword evidence="1" id="KW-0285">Flavoprotein</keyword>
<dbReference type="RefSeq" id="WP_094016701.1">
    <property type="nucleotide sequence ID" value="NZ_NMQW01000030.1"/>
</dbReference>
<dbReference type="InterPro" id="IPR012675">
    <property type="entry name" value="Beta-grasp_dom_sf"/>
</dbReference>
<evidence type="ECO:0000256" key="1">
    <source>
        <dbReference type="ARBA" id="ARBA00022630"/>
    </source>
</evidence>
<evidence type="ECO:0000313" key="4">
    <source>
        <dbReference type="EMBL" id="OXM84495.1"/>
    </source>
</evidence>
<dbReference type="InterPro" id="IPR001041">
    <property type="entry name" value="2Fe-2S_ferredoxin-type"/>
</dbReference>
<keyword evidence="5" id="KW-1185">Reference proteome</keyword>
<proteinExistence type="predicted"/>
<organism evidence="4 5">
    <name type="scientific">Paenibacillus rigui</name>
    <dbReference type="NCBI Taxonomy" id="554312"/>
    <lineage>
        <taxon>Bacteria</taxon>
        <taxon>Bacillati</taxon>
        <taxon>Bacillota</taxon>
        <taxon>Bacilli</taxon>
        <taxon>Bacillales</taxon>
        <taxon>Paenibacillaceae</taxon>
        <taxon>Paenibacillus</taxon>
    </lineage>
</organism>
<reference evidence="4 5" key="1">
    <citation type="submission" date="2017-07" db="EMBL/GenBank/DDBJ databases">
        <title>Genome sequencing and assembly of Paenibacillus rigui.</title>
        <authorList>
            <person name="Mayilraj S."/>
        </authorList>
    </citation>
    <scope>NUCLEOTIDE SEQUENCE [LARGE SCALE GENOMIC DNA]</scope>
    <source>
        <strain evidence="4 5">JCM 16352</strain>
    </source>
</reference>
<dbReference type="GO" id="GO:0051536">
    <property type="term" value="F:iron-sulfur cluster binding"/>
    <property type="evidence" value="ECO:0007669"/>
    <property type="project" value="InterPro"/>
</dbReference>
<protein>
    <submittedName>
        <fullName evidence="4">(2Fe-2S)-binding protein</fullName>
    </submittedName>
</protein>
<dbReference type="OrthoDB" id="9810588at2"/>
<keyword evidence="2" id="KW-0274">FAD</keyword>